<gene>
    <name evidence="1" type="ORF">TSPI_07559</name>
</gene>
<proteinExistence type="predicted"/>
<dbReference type="EMBL" id="JBEUSY010000482">
    <property type="protein sequence ID" value="KAL1229821.1"/>
    <property type="molecule type" value="Genomic_DNA"/>
</dbReference>
<evidence type="ECO:0000313" key="2">
    <source>
        <dbReference type="Proteomes" id="UP001558632"/>
    </source>
</evidence>
<protein>
    <submittedName>
        <fullName evidence="1">Phosphoribosylformylglycinamidine cyclo-ligase</fullName>
    </submittedName>
</protein>
<keyword evidence="2" id="KW-1185">Reference proteome</keyword>
<reference evidence="1 2" key="1">
    <citation type="submission" date="2024-07" db="EMBL/GenBank/DDBJ databases">
        <title>Enhanced genomic and transcriptomic resources for Trichinella pseudospiralis and T. spiralis underpin the discovery of pronounced molecular differences between stages and species.</title>
        <authorList>
            <person name="Pasi K.K."/>
            <person name="La Rosa G."/>
            <person name="Gomez-Morales M.A."/>
            <person name="Tosini F."/>
            <person name="Sumanam S."/>
            <person name="Young N.D."/>
            <person name="Chang B.C."/>
            <person name="Robin G.B."/>
        </authorList>
    </citation>
    <scope>NUCLEOTIDE SEQUENCE [LARGE SCALE GENOMIC DNA]</scope>
    <source>
        <strain evidence="1">ISS534</strain>
    </source>
</reference>
<comment type="caution">
    <text evidence="1">The sequence shown here is derived from an EMBL/GenBank/DDBJ whole genome shotgun (WGS) entry which is preliminary data.</text>
</comment>
<evidence type="ECO:0000313" key="1">
    <source>
        <dbReference type="EMBL" id="KAL1229821.1"/>
    </source>
</evidence>
<accession>A0ABR3K6B3</accession>
<organism evidence="1 2">
    <name type="scientific">Trichinella spiralis</name>
    <name type="common">Trichina worm</name>
    <dbReference type="NCBI Taxonomy" id="6334"/>
    <lineage>
        <taxon>Eukaryota</taxon>
        <taxon>Metazoa</taxon>
        <taxon>Ecdysozoa</taxon>
        <taxon>Nematoda</taxon>
        <taxon>Enoplea</taxon>
        <taxon>Dorylaimia</taxon>
        <taxon>Trichinellida</taxon>
        <taxon>Trichinellidae</taxon>
        <taxon>Trichinella</taxon>
    </lineage>
</organism>
<sequence>MPKESRLSVCNNSAPDSVVGLISILLPPTGRRQIFCPQARTLSNASPNGVTVQFNCTVQNIITASLAAVLSSSVQLYNVKTSKLYDHHNWLLASIRDNANAVEGDAE</sequence>
<name>A0ABR3K6B3_TRISP</name>
<dbReference type="Proteomes" id="UP001558632">
    <property type="component" value="Unassembled WGS sequence"/>
</dbReference>